<gene>
    <name evidence="4" type="ORF">FIV42_25170</name>
</gene>
<accession>A0A4Y6Q070</accession>
<evidence type="ECO:0000259" key="3">
    <source>
        <dbReference type="Pfam" id="PF00850"/>
    </source>
</evidence>
<evidence type="ECO:0000256" key="1">
    <source>
        <dbReference type="ARBA" id="ARBA00005947"/>
    </source>
</evidence>
<organism evidence="4 5">
    <name type="scientific">Persicimonas caeni</name>
    <dbReference type="NCBI Taxonomy" id="2292766"/>
    <lineage>
        <taxon>Bacteria</taxon>
        <taxon>Deltaproteobacteria</taxon>
        <taxon>Bradymonadales</taxon>
        <taxon>Bradymonadaceae</taxon>
        <taxon>Persicimonas</taxon>
    </lineage>
</organism>
<sequence>MTVELDFRHDGSLRLWCRRSNDTFARGAHLKDARQGGFVTSPMYRDMLQLYYSDLYTGAISEEARFPKSRYRKVREELDRRGLTGTDIAVEEARQARLDEVHLVHEPEYVRRFMENELDDKMVRKIGFRPWTEQFVDRTFSIAGGTLQAFEAVMGGAQFAGNLAGGTHHAYADRGEGFCVFNDLAICAVRALEEFGYERVAIVDCDVHQGNGTAVIFADEPRVLTYSIHCAGNYPFDKEESDVDVAVPVGSGDEAYLELLDRSLSRALYGFRPQLVLYQAGVDALEEDRWGRLALTRAGLRRRNGLVFDLAEAWACPVLITMGGGYSRPIEASVAAHADVFEEASRRLKSR</sequence>
<keyword evidence="5" id="KW-1185">Reference proteome</keyword>
<dbReference type="EMBL" id="CP041186">
    <property type="protein sequence ID" value="QDG53913.1"/>
    <property type="molecule type" value="Genomic_DNA"/>
</dbReference>
<dbReference type="InterPro" id="IPR000286">
    <property type="entry name" value="HDACs"/>
</dbReference>
<dbReference type="PANTHER" id="PTHR10625">
    <property type="entry name" value="HISTONE DEACETYLASE HDAC1-RELATED"/>
    <property type="match status" value="1"/>
</dbReference>
<dbReference type="InterPro" id="IPR023696">
    <property type="entry name" value="Ureohydrolase_dom_sf"/>
</dbReference>
<dbReference type="PANTHER" id="PTHR10625:SF19">
    <property type="entry name" value="HISTONE DEACETYLASE 12"/>
    <property type="match status" value="1"/>
</dbReference>
<evidence type="ECO:0000313" key="4">
    <source>
        <dbReference type="EMBL" id="QDG53913.1"/>
    </source>
</evidence>
<dbReference type="GO" id="GO:0016787">
    <property type="term" value="F:hydrolase activity"/>
    <property type="evidence" value="ECO:0007669"/>
    <property type="project" value="UniProtKB-KW"/>
</dbReference>
<dbReference type="GO" id="GO:0040029">
    <property type="term" value="P:epigenetic regulation of gene expression"/>
    <property type="evidence" value="ECO:0007669"/>
    <property type="project" value="TreeGrafter"/>
</dbReference>
<evidence type="ECO:0000256" key="2">
    <source>
        <dbReference type="ARBA" id="ARBA00022801"/>
    </source>
</evidence>
<proteinExistence type="inferred from homology"/>
<dbReference type="InterPro" id="IPR044150">
    <property type="entry name" value="HDAC_classIV"/>
</dbReference>
<keyword evidence="2" id="KW-0378">Hydrolase</keyword>
<dbReference type="Gene3D" id="3.40.800.20">
    <property type="entry name" value="Histone deacetylase domain"/>
    <property type="match status" value="1"/>
</dbReference>
<dbReference type="Pfam" id="PF00850">
    <property type="entry name" value="Hist_deacetyl"/>
    <property type="match status" value="1"/>
</dbReference>
<comment type="similarity">
    <text evidence="1">Belongs to the histone deacetylase family.</text>
</comment>
<dbReference type="InterPro" id="IPR023801">
    <property type="entry name" value="His_deacetylse_dom"/>
</dbReference>
<feature type="domain" description="Histone deacetylase" evidence="3">
    <location>
        <begin position="67"/>
        <end position="333"/>
    </location>
</feature>
<dbReference type="PRINTS" id="PR01270">
    <property type="entry name" value="HDASUPER"/>
</dbReference>
<dbReference type="Proteomes" id="UP000315995">
    <property type="component" value="Chromosome"/>
</dbReference>
<evidence type="ECO:0000313" key="5">
    <source>
        <dbReference type="Proteomes" id="UP000315995"/>
    </source>
</evidence>
<dbReference type="AlphaFoldDB" id="A0A4Y6Q070"/>
<dbReference type="InterPro" id="IPR037138">
    <property type="entry name" value="His_deacetylse_dom_sf"/>
</dbReference>
<name>A0A4Y6Q070_PERCE</name>
<accession>A0A5B8YBP9</accession>
<dbReference type="CDD" id="cd09993">
    <property type="entry name" value="HDAC_classIV"/>
    <property type="match status" value="1"/>
</dbReference>
<protein>
    <submittedName>
        <fullName evidence="4">Histone deacetylase</fullName>
    </submittedName>
</protein>
<reference evidence="4 5" key="1">
    <citation type="submission" date="2019-06" db="EMBL/GenBank/DDBJ databases">
        <title>Persicimonas caeni gen. nov., sp. nov., a predatory bacterium isolated from solar saltern.</title>
        <authorList>
            <person name="Wang S."/>
        </authorList>
    </citation>
    <scope>NUCLEOTIDE SEQUENCE [LARGE SCALE GENOMIC DNA]</scope>
    <source>
        <strain evidence="4 5">YN101</strain>
    </source>
</reference>
<dbReference type="SUPFAM" id="SSF52768">
    <property type="entry name" value="Arginase/deacetylase"/>
    <property type="match status" value="1"/>
</dbReference>
<dbReference type="OrthoDB" id="9808367at2"/>
<dbReference type="GO" id="GO:0004407">
    <property type="term" value="F:histone deacetylase activity"/>
    <property type="evidence" value="ECO:0007669"/>
    <property type="project" value="InterPro"/>
</dbReference>